<dbReference type="Proteomes" id="UP000694867">
    <property type="component" value="Unplaced"/>
</dbReference>
<reference evidence="3" key="1">
    <citation type="submission" date="2025-08" db="UniProtKB">
        <authorList>
            <consortium name="RefSeq"/>
        </authorList>
    </citation>
    <scope>IDENTIFICATION</scope>
</reference>
<dbReference type="AlphaFoldDB" id="A0AAJ7WIK8"/>
<keyword evidence="2" id="KW-1185">Reference proteome</keyword>
<evidence type="ECO:0000313" key="2">
    <source>
        <dbReference type="Proteomes" id="UP000694867"/>
    </source>
</evidence>
<evidence type="ECO:0000313" key="3">
    <source>
        <dbReference type="RefSeq" id="XP_028968459.1"/>
    </source>
</evidence>
<sequence>MTSFGATEIIRDSYMPTFKVQGQVYHRAGSLLPLPGADHQFLQIYFMGDTNEQIDQRRRFLSGTIREIVADLQDMLHRHNELVRVFRSSLELMPTDDYVVVIKADKTPVGEHDGRFNAPTSDEVAIVIVGEEFNTRNIVLRRRDGCLKRVSETHRSFDALQYPLLFWQGEDGYHFNLRMRNPGTDEETSKKVSAMNYYSYRIMIRDNAENHILFCRQLFHQYIVDMYAKIETERLLFIRLNQTKLRSEGYVHLRDPIASDVDPNHLGKVVILPATFMGSPRHMHEYSQDAMTYVRNYGRPDLFITITCNPAWEEIKVHLSSGQSASDRHDLIARVFKQKLRAFMDLIVKMRVFGETRCWMYSIEWQKRGLPHAHILIWLISKITPDKIDQVISAEIPDKHTDPELFEVVIKNMVHGPCGVFNTKSPCMEDGFCTKRYPRELLAETMTGNDGYPLYRRRSAEDGGKTFTLKVRSSDIEVDNRWIVPHSPILSKIFKAHINVEYCNSVKSMKYICKYINKGSDMAAFGMKDPSAPIDEIKHYQIGRYISSNEAIWRIFSFPIHERYPTVVHLAVHLENGQRVYFTATNIHSKVLSLPRATLTAFFALCANDEFASSLLYVEVPRYYTWNTVTKSFKRRKQGKPVEGYLDLFSCDALGRLYTVHPNNQECFFLRLLLVNVRGPNSFSVREVKQRLSAVVIRKKALRI</sequence>
<name>A0AAJ7WIK8_9ACAR</name>
<gene>
    <name evidence="3" type="primary">LOC114828441</name>
</gene>
<proteinExistence type="predicted"/>
<dbReference type="PANTHER" id="PTHR45786:SF74">
    <property type="entry name" value="ATP-DEPENDENT DNA HELICASE"/>
    <property type="match status" value="1"/>
</dbReference>
<accession>A0AAJ7WIK8</accession>
<dbReference type="InterPro" id="IPR025476">
    <property type="entry name" value="Helitron_helicase-like"/>
</dbReference>
<dbReference type="PANTHER" id="PTHR45786">
    <property type="entry name" value="DNA BINDING PROTEIN-LIKE"/>
    <property type="match status" value="1"/>
</dbReference>
<dbReference type="GeneID" id="114828441"/>
<organism evidence="2 3">
    <name type="scientific">Galendromus occidentalis</name>
    <name type="common">western predatory mite</name>
    <dbReference type="NCBI Taxonomy" id="34638"/>
    <lineage>
        <taxon>Eukaryota</taxon>
        <taxon>Metazoa</taxon>
        <taxon>Ecdysozoa</taxon>
        <taxon>Arthropoda</taxon>
        <taxon>Chelicerata</taxon>
        <taxon>Arachnida</taxon>
        <taxon>Acari</taxon>
        <taxon>Parasitiformes</taxon>
        <taxon>Mesostigmata</taxon>
        <taxon>Gamasina</taxon>
        <taxon>Phytoseioidea</taxon>
        <taxon>Phytoseiidae</taxon>
        <taxon>Typhlodrominae</taxon>
        <taxon>Galendromus</taxon>
    </lineage>
</organism>
<dbReference type="KEGG" id="goe:114828441"/>
<dbReference type="RefSeq" id="XP_028968459.1">
    <property type="nucleotide sequence ID" value="XM_029112626.1"/>
</dbReference>
<feature type="domain" description="Helitron helicase-like" evidence="1">
    <location>
        <begin position="197"/>
        <end position="377"/>
    </location>
</feature>
<dbReference type="Pfam" id="PF14214">
    <property type="entry name" value="Helitron_like_N"/>
    <property type="match status" value="1"/>
</dbReference>
<evidence type="ECO:0000259" key="1">
    <source>
        <dbReference type="Pfam" id="PF14214"/>
    </source>
</evidence>
<protein>
    <submittedName>
        <fullName evidence="3">Uncharacterized protein LOC114828441</fullName>
    </submittedName>
</protein>